<dbReference type="Proteomes" id="UP000310200">
    <property type="component" value="Unassembled WGS sequence"/>
</dbReference>
<dbReference type="InterPro" id="IPR005854">
    <property type="entry name" value="PurF"/>
</dbReference>
<keyword evidence="18" id="KW-0408">Iron</keyword>
<evidence type="ECO:0000256" key="19">
    <source>
        <dbReference type="ARBA" id="ARBA00023010"/>
    </source>
</evidence>
<dbReference type="GO" id="GO:0012505">
    <property type="term" value="C:endomembrane system"/>
    <property type="evidence" value="ECO:0007669"/>
    <property type="project" value="UniProtKB-SubCell"/>
</dbReference>
<feature type="region of interest" description="Disordered" evidence="26">
    <location>
        <begin position="1357"/>
        <end position="1409"/>
    </location>
</feature>
<protein>
    <recommendedName>
        <fullName evidence="22">Amidophosphoribosyltransferase</fullName>
        <ecNumber evidence="6">2.4.2.14</ecNumber>
    </recommendedName>
    <alternativeName>
        <fullName evidence="23">Glutamine phosphoribosylpyrophosphate amidotransferase</fullName>
    </alternativeName>
</protein>
<comment type="cofactor">
    <cofactor evidence="1">
        <name>Mg(2+)</name>
        <dbReference type="ChEBI" id="CHEBI:18420"/>
    </cofactor>
</comment>
<evidence type="ECO:0000256" key="5">
    <source>
        <dbReference type="ARBA" id="ARBA00010138"/>
    </source>
</evidence>
<dbReference type="Gene3D" id="3.40.350.10">
    <property type="entry name" value="Creatinase/prolidase N-terminal domain"/>
    <property type="match status" value="1"/>
</dbReference>
<evidence type="ECO:0000256" key="4">
    <source>
        <dbReference type="ARBA" id="ARBA00006103"/>
    </source>
</evidence>
<dbReference type="InterPro" id="IPR036005">
    <property type="entry name" value="Creatinase/aminopeptidase-like"/>
</dbReference>
<evidence type="ECO:0000259" key="28">
    <source>
        <dbReference type="PROSITE" id="PS51278"/>
    </source>
</evidence>
<dbReference type="InterPro" id="IPR029055">
    <property type="entry name" value="Ntn_hydrolases_N"/>
</dbReference>
<dbReference type="PANTHER" id="PTHR11907">
    <property type="entry name" value="AMIDOPHOSPHORIBOSYLTRANSFERASE"/>
    <property type="match status" value="1"/>
</dbReference>
<dbReference type="GO" id="GO:0004044">
    <property type="term" value="F:amidophosphoribosyltransferase activity"/>
    <property type="evidence" value="ECO:0007669"/>
    <property type="project" value="UniProtKB-EC"/>
</dbReference>
<feature type="compositionally biased region" description="Polar residues" evidence="26">
    <location>
        <begin position="1390"/>
        <end position="1403"/>
    </location>
</feature>
<evidence type="ECO:0000313" key="29">
    <source>
        <dbReference type="EMBL" id="TGZ45616.1"/>
    </source>
</evidence>
<dbReference type="Pfam" id="PF05195">
    <property type="entry name" value="AMP_N"/>
    <property type="match status" value="1"/>
</dbReference>
<dbReference type="EMBL" id="QBLH01003108">
    <property type="protein sequence ID" value="TGZ45616.1"/>
    <property type="molecule type" value="Genomic_DNA"/>
</dbReference>
<comment type="catalytic activity">
    <reaction evidence="25">
        <text>5-phospho-beta-D-ribosylamine + L-glutamate + diphosphate = 5-phospho-alpha-D-ribose 1-diphosphate + L-glutamine + H2O</text>
        <dbReference type="Rhea" id="RHEA:14905"/>
        <dbReference type="ChEBI" id="CHEBI:15377"/>
        <dbReference type="ChEBI" id="CHEBI:29985"/>
        <dbReference type="ChEBI" id="CHEBI:33019"/>
        <dbReference type="ChEBI" id="CHEBI:58017"/>
        <dbReference type="ChEBI" id="CHEBI:58359"/>
        <dbReference type="ChEBI" id="CHEBI:58681"/>
        <dbReference type="EC" id="2.4.2.14"/>
    </reaction>
    <physiologicalReaction direction="right-to-left" evidence="25">
        <dbReference type="Rhea" id="RHEA:14907"/>
    </physiologicalReaction>
</comment>
<keyword evidence="7" id="KW-0813">Transport</keyword>
<evidence type="ECO:0000256" key="7">
    <source>
        <dbReference type="ARBA" id="ARBA00022448"/>
    </source>
</evidence>
<dbReference type="InterPro" id="IPR000994">
    <property type="entry name" value="Pept_M24"/>
</dbReference>
<dbReference type="InterPro" id="IPR029149">
    <property type="entry name" value="Creatin/AminoP/Spt16_N"/>
</dbReference>
<dbReference type="SUPFAM" id="SSF53271">
    <property type="entry name" value="PRTase-like"/>
    <property type="match status" value="1"/>
</dbReference>
<keyword evidence="10" id="KW-0808">Transferase</keyword>
<keyword evidence="21 27" id="KW-0472">Membrane</keyword>
<dbReference type="NCBIfam" id="TIGR01134">
    <property type="entry name" value="purF"/>
    <property type="match status" value="1"/>
</dbReference>
<dbReference type="SUPFAM" id="SSF53092">
    <property type="entry name" value="Creatinase/prolidase N-terminal domain"/>
    <property type="match status" value="1"/>
</dbReference>
<evidence type="ECO:0000256" key="20">
    <source>
        <dbReference type="ARBA" id="ARBA00023014"/>
    </source>
</evidence>
<dbReference type="GO" id="GO:0015031">
    <property type="term" value="P:protein transport"/>
    <property type="evidence" value="ECO:0007669"/>
    <property type="project" value="UniProtKB-KW"/>
</dbReference>
<evidence type="ECO:0000256" key="1">
    <source>
        <dbReference type="ARBA" id="ARBA00001946"/>
    </source>
</evidence>
<keyword evidence="9" id="KW-0328">Glycosyltransferase</keyword>
<dbReference type="GO" id="GO:0070006">
    <property type="term" value="F:metalloaminopeptidase activity"/>
    <property type="evidence" value="ECO:0007669"/>
    <property type="project" value="InterPro"/>
</dbReference>
<dbReference type="InterPro" id="IPR035584">
    <property type="entry name" value="PurF_N"/>
</dbReference>
<gene>
    <name evidence="29" type="ORF">DBV15_04702</name>
</gene>
<organism evidence="29 30">
    <name type="scientific">Temnothorax longispinosus</name>
    <dbReference type="NCBI Taxonomy" id="300112"/>
    <lineage>
        <taxon>Eukaryota</taxon>
        <taxon>Metazoa</taxon>
        <taxon>Ecdysozoa</taxon>
        <taxon>Arthropoda</taxon>
        <taxon>Hexapoda</taxon>
        <taxon>Insecta</taxon>
        <taxon>Pterygota</taxon>
        <taxon>Neoptera</taxon>
        <taxon>Endopterygota</taxon>
        <taxon>Hymenoptera</taxon>
        <taxon>Apocrita</taxon>
        <taxon>Aculeata</taxon>
        <taxon>Formicoidea</taxon>
        <taxon>Formicidae</taxon>
        <taxon>Myrmicinae</taxon>
        <taxon>Temnothorax</taxon>
    </lineage>
</organism>
<keyword evidence="8" id="KW-0004">4Fe-4S</keyword>
<dbReference type="Gene3D" id="3.90.230.10">
    <property type="entry name" value="Creatinase/methionine aminopeptidase superfamily"/>
    <property type="match status" value="1"/>
</dbReference>
<evidence type="ECO:0000256" key="14">
    <source>
        <dbReference type="ARBA" id="ARBA00022842"/>
    </source>
</evidence>
<dbReference type="HAMAP" id="MF_01931">
    <property type="entry name" value="PurF"/>
    <property type="match status" value="1"/>
</dbReference>
<evidence type="ECO:0000256" key="2">
    <source>
        <dbReference type="ARBA" id="ARBA00001966"/>
    </source>
</evidence>
<dbReference type="CDD" id="cd01087">
    <property type="entry name" value="Prolidase"/>
    <property type="match status" value="1"/>
</dbReference>
<evidence type="ECO:0000256" key="18">
    <source>
        <dbReference type="ARBA" id="ARBA00023004"/>
    </source>
</evidence>
<evidence type="ECO:0000256" key="16">
    <source>
        <dbReference type="ARBA" id="ARBA00022962"/>
    </source>
</evidence>
<dbReference type="SMART" id="SM01011">
    <property type="entry name" value="AMP_N"/>
    <property type="match status" value="1"/>
</dbReference>
<comment type="similarity">
    <text evidence="4">Belongs to the SEC61-beta family.</text>
</comment>
<evidence type="ECO:0000256" key="26">
    <source>
        <dbReference type="SAM" id="MobiDB-lite"/>
    </source>
</evidence>
<comment type="subcellular location">
    <subcellularLocation>
        <location evidence="24">Endomembrane system</location>
        <topology evidence="24">Single-pass membrane protein</topology>
    </subcellularLocation>
</comment>
<keyword evidence="12" id="KW-0479">Metal-binding</keyword>
<dbReference type="GO" id="GO:0006189">
    <property type="term" value="P:'de novo' IMP biosynthetic process"/>
    <property type="evidence" value="ECO:0007669"/>
    <property type="project" value="UniProtKB-UniPathway"/>
</dbReference>
<proteinExistence type="inferred from homology"/>
<keyword evidence="19" id="KW-0811">Translocation</keyword>
<dbReference type="Pfam" id="PF00156">
    <property type="entry name" value="Pribosyltran"/>
    <property type="match status" value="1"/>
</dbReference>
<dbReference type="InterPro" id="IPR007865">
    <property type="entry name" value="Aminopep_P_N"/>
</dbReference>
<keyword evidence="15" id="KW-0653">Protein transport</keyword>
<dbReference type="EC" id="2.4.2.14" evidence="6"/>
<evidence type="ECO:0000256" key="10">
    <source>
        <dbReference type="ARBA" id="ARBA00022679"/>
    </source>
</evidence>
<keyword evidence="17 27" id="KW-1133">Transmembrane helix</keyword>
<evidence type="ECO:0000256" key="12">
    <source>
        <dbReference type="ARBA" id="ARBA00022723"/>
    </source>
</evidence>
<dbReference type="InterPro" id="IPR000836">
    <property type="entry name" value="PRTase_dom"/>
</dbReference>
<dbReference type="STRING" id="300112.A0A4S2K9Z4"/>
<evidence type="ECO:0000256" key="15">
    <source>
        <dbReference type="ARBA" id="ARBA00022927"/>
    </source>
</evidence>
<dbReference type="UniPathway" id="UPA00074">
    <property type="reaction ID" value="UER00124"/>
</dbReference>
<sequence>MQTINVYMVVVPRAKSPLSAWQIPPFQPSPLLSQFLPHPASGTEYNYSHVAGHKFHHSKDKITLSYHNNNGHFHLKKISLQPLGVQPYLGPNLWYVKRRSTSNIILGCQLLAYFSAETTLKSNLTQRECTRGVYPAACGQPTSTTHPHLIKHGEVLPGLSLREFKKRRSKLVESVTANAKSVHRQQIVVIPGSSKAYMSDKIPYVFRQNTDFLYFSGCQEPDSILVLACKENKSSYTLFVRARDEHSELWDGPRTGVEMATDVFGTDYALPVTEFERFLSSLIQEDKSSIVWYDHADVVQPILHKKLCQLIKLTDNQIFASPKILFHEIRLIKSDREIDLMRESCRIASDAIVKTIRFSKPGMCEHQLFATVDYECRMRGAEYLAYPPVVAAGRNANVIHYINNNQIIQSGDLVLMDAGCEYHGYSSDITRTWPISGKFTPEQKVLYEIVLDVQKNLIESLKEMPSLDNAFRHMCFLLGERLQEIGMIPKNLDENKLLAAAYAYCPHHVSHYLGMDVHDTGKISRSVRIQPGMIITMEPENKINYYYEYNYLRIPEGTSSEDHTLRSILSDFKGGQFMTGKTVLPESTGPKPLLRPATAISTTYEKKNKKKIIYFVFVKKFIDEKRPEPPGITIDNVSQQNLAMRIHAELYLHIYQRTVTHRPSSLENLENDESGAFYNIYFVLRYLPAAQLETRGNNLLIGPLRIVIGVILKERFQQRRIESVTLSNYKSVAFIQITKYKYTSITMETFHDKDSEHCTEAMSRLSTEDSKCTRPRSKGETRGQRPTGLTHECGVFGCIAAGDWPSQIDVAQVVCLGLVALQHRGQESAGIVTSEGVCSKSFHVHKGMGLINNIFNDENMRKLKGNLGIGHTRYSTSAASEEVNCQPFVVHTAHGALAVAHNGELVNTESLRKMVLGRGVGLSTHSDSELITQALCLNPPEGEVNGPDWPARIKHLMQLAPLSYSLVIMQRDKIYGVRDPYGNRPLCIGKIVPIGNLASNDSDDDDDEAEGWVISSESCGFLSIGARYVREVFPGEIVELTREGIKTIDIVERPNKKPQAFCIFEYVYFARSDSIFEGQMVYSVRMNCGRVLAMESPIEADIVSSVPESGTAAAHGYARQSKIPFAEVLCKNRYVGRTFIQPSTRLRQLGVAKKFGALSENVKGKKIVLIDDSIVRGNTIGPIIKLLRDAGAKEVHVRIASPPLKYPCYMGINIPTREELIANKLDSVKLAKHVGADSLTYLSVEGLVEAVRHRMDNRESNYVGHCTACLTGEYPDELPGDLDWQQNATYPSVNFHHRMLSIYSDHIQLKILITERIATGDPFKLHINEHFCLIFQQLVIRLHLCHELLLARSQRPAAPSSTSVGSVGRSPSKAIAPRTGGGGTVRQRKTTVTTSARNRNTGTSSGGMWRFYTDDSPGIKVGPVPVLVMSLLFIASVFMLHIWGKYTRN</sequence>
<evidence type="ECO:0000256" key="17">
    <source>
        <dbReference type="ARBA" id="ARBA00022989"/>
    </source>
</evidence>
<evidence type="ECO:0000256" key="6">
    <source>
        <dbReference type="ARBA" id="ARBA00011941"/>
    </source>
</evidence>
<evidence type="ECO:0000256" key="13">
    <source>
        <dbReference type="ARBA" id="ARBA00022755"/>
    </source>
</evidence>
<evidence type="ECO:0000256" key="23">
    <source>
        <dbReference type="ARBA" id="ARBA00033776"/>
    </source>
</evidence>
<comment type="pathway">
    <text evidence="3">Purine metabolism; IMP biosynthesis via de novo pathway; N(1)-(5-phospho-D-ribosyl)glycinamide from 5-phospho-alpha-D-ribose 1-diphosphate: step 1/2.</text>
</comment>
<name>A0A4S2K9Z4_9HYME</name>
<keyword evidence="16" id="KW-0315">Glutamine amidotransferase</keyword>
<dbReference type="GO" id="GO:0030145">
    <property type="term" value="F:manganese ion binding"/>
    <property type="evidence" value="ECO:0007669"/>
    <property type="project" value="InterPro"/>
</dbReference>
<evidence type="ECO:0000256" key="24">
    <source>
        <dbReference type="ARBA" id="ARBA00037847"/>
    </source>
</evidence>
<dbReference type="InterPro" id="IPR016482">
    <property type="entry name" value="SecG/Sec61-beta/Sbh"/>
</dbReference>
<dbReference type="Gene3D" id="3.40.50.2020">
    <property type="match status" value="1"/>
</dbReference>
<keyword evidence="11 27" id="KW-0812">Transmembrane</keyword>
<comment type="cofactor">
    <cofactor evidence="2">
        <name>[4Fe-4S] cluster</name>
        <dbReference type="ChEBI" id="CHEBI:49883"/>
    </cofactor>
</comment>
<comment type="caution">
    <text evidence="29">The sequence shown here is derived from an EMBL/GenBank/DDBJ whole genome shotgun (WGS) entry which is preliminary data.</text>
</comment>
<dbReference type="InterPro" id="IPR029057">
    <property type="entry name" value="PRTase-like"/>
</dbReference>
<dbReference type="Pfam" id="PF00557">
    <property type="entry name" value="Peptidase_M24"/>
    <property type="match status" value="1"/>
</dbReference>
<comment type="similarity">
    <text evidence="5">In the C-terminal section; belongs to the purine/pyrimidine phosphoribosyltransferase family.</text>
</comment>
<keyword evidence="13" id="KW-0658">Purine biosynthesis</keyword>
<dbReference type="GO" id="GO:0009113">
    <property type="term" value="P:purine nucleobase biosynthetic process"/>
    <property type="evidence" value="ECO:0007669"/>
    <property type="project" value="InterPro"/>
</dbReference>
<evidence type="ECO:0000313" key="30">
    <source>
        <dbReference type="Proteomes" id="UP000310200"/>
    </source>
</evidence>
<evidence type="ECO:0000256" key="27">
    <source>
        <dbReference type="SAM" id="Phobius"/>
    </source>
</evidence>
<evidence type="ECO:0000256" key="11">
    <source>
        <dbReference type="ARBA" id="ARBA00022692"/>
    </source>
</evidence>
<evidence type="ECO:0000256" key="25">
    <source>
        <dbReference type="ARBA" id="ARBA00048545"/>
    </source>
</evidence>
<dbReference type="CDD" id="cd06223">
    <property type="entry name" value="PRTases_typeI"/>
    <property type="match status" value="1"/>
</dbReference>
<feature type="domain" description="Glutamine amidotransferase type-2" evidence="28">
    <location>
        <begin position="793"/>
        <end position="1043"/>
    </location>
</feature>
<evidence type="ECO:0000256" key="9">
    <source>
        <dbReference type="ARBA" id="ARBA00022676"/>
    </source>
</evidence>
<reference evidence="29 30" key="1">
    <citation type="journal article" date="2019" name="Philos. Trans. R. Soc. Lond., B, Biol. Sci.">
        <title>Ant behaviour and brain gene expression of defending hosts depend on the ecological success of the intruding social parasite.</title>
        <authorList>
            <person name="Kaur R."/>
            <person name="Stoldt M."/>
            <person name="Jongepier E."/>
            <person name="Feldmeyer B."/>
            <person name="Menzel F."/>
            <person name="Bornberg-Bauer E."/>
            <person name="Foitzik S."/>
        </authorList>
    </citation>
    <scope>NUCLEOTIDE SEQUENCE [LARGE SCALE GENOMIC DNA]</scope>
    <source>
        <tissue evidence="29">Whole body</tissue>
    </source>
</reference>
<evidence type="ECO:0000256" key="3">
    <source>
        <dbReference type="ARBA" id="ARBA00005209"/>
    </source>
</evidence>
<keyword evidence="30" id="KW-1185">Reference proteome</keyword>
<dbReference type="SUPFAM" id="SSF56235">
    <property type="entry name" value="N-terminal nucleophile aminohydrolases (Ntn hydrolases)"/>
    <property type="match status" value="1"/>
</dbReference>
<dbReference type="GO" id="GO:0051539">
    <property type="term" value="F:4 iron, 4 sulfur cluster binding"/>
    <property type="evidence" value="ECO:0007669"/>
    <property type="project" value="UniProtKB-KW"/>
</dbReference>
<keyword evidence="20" id="KW-0411">Iron-sulfur</keyword>
<dbReference type="Gene3D" id="3.60.20.10">
    <property type="entry name" value="Glutamine Phosphoribosylpyrophosphate, subunit 1, domain 1"/>
    <property type="match status" value="1"/>
</dbReference>
<dbReference type="CDD" id="cd00715">
    <property type="entry name" value="GPATase_N"/>
    <property type="match status" value="1"/>
</dbReference>
<feature type="transmembrane region" description="Helical" evidence="27">
    <location>
        <begin position="1424"/>
        <end position="1443"/>
    </location>
</feature>
<dbReference type="FunFam" id="3.60.20.10:FF:000047">
    <property type="entry name" value="Amidophosphoribosyltransferase"/>
    <property type="match status" value="1"/>
</dbReference>
<keyword evidence="14" id="KW-0460">Magnesium</keyword>
<evidence type="ECO:0000256" key="22">
    <source>
        <dbReference type="ARBA" id="ARBA00033770"/>
    </source>
</evidence>
<accession>A0A4S2K9Z4</accession>
<dbReference type="SUPFAM" id="SSF55920">
    <property type="entry name" value="Creatinase/aminopeptidase"/>
    <property type="match status" value="1"/>
</dbReference>
<dbReference type="Pfam" id="PF03911">
    <property type="entry name" value="Sec61_beta"/>
    <property type="match status" value="1"/>
</dbReference>
<dbReference type="InterPro" id="IPR017932">
    <property type="entry name" value="GATase_2_dom"/>
</dbReference>
<evidence type="ECO:0000256" key="21">
    <source>
        <dbReference type="ARBA" id="ARBA00023136"/>
    </source>
</evidence>
<dbReference type="PROSITE" id="PS51278">
    <property type="entry name" value="GATASE_TYPE_2"/>
    <property type="match status" value="1"/>
</dbReference>
<dbReference type="Pfam" id="PF13522">
    <property type="entry name" value="GATase_6"/>
    <property type="match status" value="1"/>
</dbReference>
<evidence type="ECO:0000256" key="8">
    <source>
        <dbReference type="ARBA" id="ARBA00022485"/>
    </source>
</evidence>